<dbReference type="Proteomes" id="UP000663853">
    <property type="component" value="Unassembled WGS sequence"/>
</dbReference>
<dbReference type="EMBL" id="CAJMXA010001411">
    <property type="protein sequence ID" value="CAE6460010.1"/>
    <property type="molecule type" value="Genomic_DNA"/>
</dbReference>
<gene>
    <name evidence="2" type="ORF">RDB_LOCUS60773</name>
</gene>
<dbReference type="Gene3D" id="3.80.10.10">
    <property type="entry name" value="Ribonuclease Inhibitor"/>
    <property type="match status" value="1"/>
</dbReference>
<comment type="caution">
    <text evidence="2">The sequence shown here is derived from an EMBL/GenBank/DDBJ whole genome shotgun (WGS) entry which is preliminary data.</text>
</comment>
<dbReference type="InterPro" id="IPR032675">
    <property type="entry name" value="LRR_dom_sf"/>
</dbReference>
<proteinExistence type="predicted"/>
<name>A0A8H3BN10_9AGAM</name>
<organism evidence="2 3">
    <name type="scientific">Rhizoctonia solani</name>
    <dbReference type="NCBI Taxonomy" id="456999"/>
    <lineage>
        <taxon>Eukaryota</taxon>
        <taxon>Fungi</taxon>
        <taxon>Dikarya</taxon>
        <taxon>Basidiomycota</taxon>
        <taxon>Agaricomycotina</taxon>
        <taxon>Agaricomycetes</taxon>
        <taxon>Cantharellales</taxon>
        <taxon>Ceratobasidiaceae</taxon>
        <taxon>Rhizoctonia</taxon>
    </lineage>
</organism>
<reference evidence="2" key="1">
    <citation type="submission" date="2021-01" db="EMBL/GenBank/DDBJ databases">
        <authorList>
            <person name="Kaushik A."/>
        </authorList>
    </citation>
    <scope>NUCLEOTIDE SEQUENCE</scope>
    <source>
        <strain evidence="2">AG6-10EEA</strain>
    </source>
</reference>
<protein>
    <submittedName>
        <fullName evidence="2">Uncharacterized protein</fullName>
    </submittedName>
</protein>
<feature type="region of interest" description="Disordered" evidence="1">
    <location>
        <begin position="620"/>
        <end position="639"/>
    </location>
</feature>
<sequence length="639" mass="72056">MALTLSRKWQSTGQTGREDLRETLGLGSNDARMQSAPAILNFPNHSRVTVMCSTRIALCAATRALTIPEVATLIFSSGSLSRSDLANLCQVSHYMSEIGTPLLWKNAAAEDLLGLLGSADFYWRRNGNLDSIVLDAYTVDHETFEKFHSYAPYVQALEIYDENSARCYTVEGWNILRAEMEARGRPLLPNLKVLRFLNTSPSLELVEVEWITTFATDGLEEVHIVPNERSPLGQIPFPIASTILKIIVNRCSGVQIITLPANDDAYPDSTGNTRSLAELPHQPTRPWYQELQCLTQLRNLTISEGWLYPVSFQILGSLPKLKSLTIVPGPLDNFDYMFEMNPTLLDGSFPSLIKLSIIGLEDWGVGAILELQGMLRQVTMMKLDFYFDGLEGDTNSEYCGVERIFKGIRNAPCLRELHVCFPFWEREGERPANVYDSMENMGPHPSLEFIYLDGIRINKEFRRTCHSIRELAPIWPNLINLSMSSQQASIRELKDFATLPSLVHLTVKLNLKYPYLPEESGLNGAPLKLLTSSGPVRLSTVYKDLMLSANALLLLWPSLERVTWSDRDPGRMQLAEFFNSEVLRFTKEFLFGTPKEAQLSATKSAKEMKVIFKLIREDLEEVDSDSDSESEDEEGFENL</sequence>
<dbReference type="SUPFAM" id="SSF52047">
    <property type="entry name" value="RNI-like"/>
    <property type="match status" value="1"/>
</dbReference>
<evidence type="ECO:0000256" key="1">
    <source>
        <dbReference type="SAM" id="MobiDB-lite"/>
    </source>
</evidence>
<evidence type="ECO:0000313" key="3">
    <source>
        <dbReference type="Proteomes" id="UP000663853"/>
    </source>
</evidence>
<accession>A0A8H3BN10</accession>
<evidence type="ECO:0000313" key="2">
    <source>
        <dbReference type="EMBL" id="CAE6460010.1"/>
    </source>
</evidence>
<dbReference type="AlphaFoldDB" id="A0A8H3BN10"/>